<dbReference type="Pfam" id="PF18139">
    <property type="entry name" value="LSDAT_euk"/>
    <property type="match status" value="1"/>
</dbReference>
<evidence type="ECO:0000256" key="5">
    <source>
        <dbReference type="ARBA" id="ARBA00022568"/>
    </source>
</evidence>
<feature type="domain" description="TRPM SLOG" evidence="15">
    <location>
        <begin position="130"/>
        <end position="392"/>
    </location>
</feature>
<keyword evidence="7 13" id="KW-0812">Transmembrane</keyword>
<dbReference type="EMBL" id="CAJPWZ010001489">
    <property type="protein sequence ID" value="CAG2216704.1"/>
    <property type="molecule type" value="Genomic_DNA"/>
</dbReference>
<reference evidence="17" key="1">
    <citation type="submission" date="2021-03" db="EMBL/GenBank/DDBJ databases">
        <authorList>
            <person name="Bekaert M."/>
        </authorList>
    </citation>
    <scope>NUCLEOTIDE SEQUENCE</scope>
</reference>
<feature type="domain" description="Ion transport" evidence="14">
    <location>
        <begin position="782"/>
        <end position="1054"/>
    </location>
</feature>
<keyword evidence="8" id="KW-0106">Calcium</keyword>
<evidence type="ECO:0000256" key="6">
    <source>
        <dbReference type="ARBA" id="ARBA00022673"/>
    </source>
</evidence>
<keyword evidence="9 13" id="KW-1133">Transmembrane helix</keyword>
<dbReference type="Proteomes" id="UP000683360">
    <property type="component" value="Unassembled WGS sequence"/>
</dbReference>
<evidence type="ECO:0000259" key="16">
    <source>
        <dbReference type="Pfam" id="PF25508"/>
    </source>
</evidence>
<evidence type="ECO:0000256" key="2">
    <source>
        <dbReference type="ARBA" id="ARBA00009501"/>
    </source>
</evidence>
<dbReference type="InterPro" id="IPR015797">
    <property type="entry name" value="NUDIX_hydrolase-like_dom_sf"/>
</dbReference>
<evidence type="ECO:0000256" key="3">
    <source>
        <dbReference type="ARBA" id="ARBA00022448"/>
    </source>
</evidence>
<dbReference type="InterPro" id="IPR041491">
    <property type="entry name" value="TRPM_SLOG"/>
</dbReference>
<dbReference type="InterPro" id="IPR057366">
    <property type="entry name" value="TRPM-like"/>
</dbReference>
<evidence type="ECO:0000256" key="12">
    <source>
        <dbReference type="ARBA" id="ARBA00023303"/>
    </source>
</evidence>
<protein>
    <submittedName>
        <fullName evidence="17">TRPM2</fullName>
        <ecNumber evidence="17">3.6.1.13</ecNumber>
    </submittedName>
</protein>
<feature type="transmembrane region" description="Helical" evidence="13">
    <location>
        <begin position="796"/>
        <end position="812"/>
    </location>
</feature>
<dbReference type="GO" id="GO:0099604">
    <property type="term" value="F:ligand-gated calcium channel activity"/>
    <property type="evidence" value="ECO:0007669"/>
    <property type="project" value="TreeGrafter"/>
</dbReference>
<organism evidence="17 18">
    <name type="scientific">Mytilus edulis</name>
    <name type="common">Blue mussel</name>
    <dbReference type="NCBI Taxonomy" id="6550"/>
    <lineage>
        <taxon>Eukaryota</taxon>
        <taxon>Metazoa</taxon>
        <taxon>Spiralia</taxon>
        <taxon>Lophotrochozoa</taxon>
        <taxon>Mollusca</taxon>
        <taxon>Bivalvia</taxon>
        <taxon>Autobranchia</taxon>
        <taxon>Pteriomorphia</taxon>
        <taxon>Mytilida</taxon>
        <taxon>Mytiloidea</taxon>
        <taxon>Mytilidae</taxon>
        <taxon>Mytilinae</taxon>
        <taxon>Mytilus</taxon>
    </lineage>
</organism>
<feature type="domain" description="TRPM-like" evidence="16">
    <location>
        <begin position="474"/>
        <end position="712"/>
    </location>
</feature>
<dbReference type="GO" id="GO:0047631">
    <property type="term" value="F:ADP-ribose diphosphatase activity"/>
    <property type="evidence" value="ECO:0007669"/>
    <property type="project" value="UniProtKB-EC"/>
</dbReference>
<dbReference type="InterPro" id="IPR005821">
    <property type="entry name" value="Ion_trans_dom"/>
</dbReference>
<feature type="transmembrane region" description="Helical" evidence="13">
    <location>
        <begin position="936"/>
        <end position="958"/>
    </location>
</feature>
<accession>A0A8S3SIK7</accession>
<sequence>MSTIKVRPMDEPPDDLIEHPGSMASLHYAEVATVAEDVGSAVPQDDISPEARWIKSNIKMRNCRCFVKKDPESTLTDECLCECGYKKRDHILPLKFSHENEWSVEKNTSPAPTNTFGEIEFIGHGDNERKFVRVDVNTSMDKMAQLMMKVWGLQKPNLLISVTGGANFFNMKTKLKQAFRFGLMKAARSTGAWIVTGGTNTGVMKHVGEAVRDYGLTSTTGAPVVAIGVATWGCIHKKKDLISRDGNGLYPAQYRIGTEKIKVRKEAYLDPNHTHFILVDNGTEHSFAVEIPFRAKLENAVANMTTDTGKDAVKVPVCCLVAEGGPGTLETVHQSILNNIPIIIVQGSGRAADILAAAYEFSKESEKEYVDKNGKKTWRSETEFDSTQEAKIIDMIKDVFGDKNLVKNWQMVKESLVNRDLVTVFNLSASTSNQSSKDIDYAILKALLKANKDAVYDQLKLALAWNRIDIAKSEIFVDDRTWEPGSLDDILQSAIMLNRKDFIELFLDHSVSLKDFLTENRLRQLYNQIPPKCQLSLLLRRTKLYNSDVTMSDVGHLIQDLIGDFYASHHLHDTDVSKGVEMFANANASSSTHKGPGSFNAVQELFFWSVLMNRQELAKIFWKQGKDAIAGALVAYGLLKKLAKRTEDTELQKSLDRNAIDFSDLAIEVLNECHETDERKAQNLLIRQLDNWGGATCVLIAVETQNKHFISQTACQSLLNRVWMGRLSPENGAFRLLTCALCPFFMFSLIKYQAEDIDAGQIDNVSDDKPRVGKLSYLIFLALFSIMLLIDLSTNVSVIEIILIVWVFSIFAEEVRQFLNPHFALRMITTSQEGSVRPTTYSKDTSYLVTGSSATINAKLKSYLSDSWNLVDVLTITLFLLALLLRFLPYDNTFEAARVVYAINFVIFFFRILHIFSVHRELGPKLVMIGNMVKDLSYFMVILMVFVTSYAVASYSILYPNISWSWDIVLKVLRMSYWNMYGELFIEDIELEEPNCSFDAAIYNAGTLPRCPTEVGRYATPILMGIYVLFVNVLLLNLLIAMFSFSIQRIQDRTDQHWNFQRYILIYEYYSKPPLPSPLILISHIFLFIRWCARTCCNKCLSTNQSDLIKRFPNERQLIQWENVIADAYLHKLEMMDLERLEIKMQLTHERLDHLLVRMDEVHETSQPSQVSGARNFDIQPIVKMPEQLDKRLRSLEDQVQTSAESLKWIVNAMKKSKLSLDGPAPEAYDPAKKENEKLKKEKLQKEQDSMYVQSMISQQTETQTKSRSVNYVGTGIKKFPVPEDMASWDITWPEYKPVYYEAPEVKANPSWADHVNLLEL</sequence>
<keyword evidence="10" id="KW-0406">Ion transport</keyword>
<keyword evidence="3" id="KW-0813">Transport</keyword>
<gene>
    <name evidence="17" type="ORF">MEDL_30425</name>
</gene>
<comment type="similarity">
    <text evidence="2">Belongs to the transient receptor (TC 1.A.4) family. LTrpC subfamily. TRPM2 sub-subfamily.</text>
</comment>
<dbReference type="SUPFAM" id="SSF102405">
    <property type="entry name" value="MCP/YpsA-like"/>
    <property type="match status" value="1"/>
</dbReference>
<dbReference type="OrthoDB" id="310870at2759"/>
<keyword evidence="5" id="KW-0109">Calcium transport</keyword>
<evidence type="ECO:0000313" key="17">
    <source>
        <dbReference type="EMBL" id="CAG2216704.1"/>
    </source>
</evidence>
<feature type="transmembrane region" description="Helical" evidence="13">
    <location>
        <begin position="1022"/>
        <end position="1043"/>
    </location>
</feature>
<proteinExistence type="inferred from homology"/>
<keyword evidence="6" id="KW-0107">Calcium channel</keyword>
<evidence type="ECO:0000256" key="8">
    <source>
        <dbReference type="ARBA" id="ARBA00022837"/>
    </source>
</evidence>
<dbReference type="InterPro" id="IPR050927">
    <property type="entry name" value="TRPM"/>
</dbReference>
<dbReference type="GO" id="GO:0005886">
    <property type="term" value="C:plasma membrane"/>
    <property type="evidence" value="ECO:0007669"/>
    <property type="project" value="UniProtKB-SubCell"/>
</dbReference>
<evidence type="ECO:0000256" key="1">
    <source>
        <dbReference type="ARBA" id="ARBA00004651"/>
    </source>
</evidence>
<comment type="caution">
    <text evidence="17">The sequence shown here is derived from an EMBL/GenBank/DDBJ whole genome shotgun (WGS) entry which is preliminary data.</text>
</comment>
<evidence type="ECO:0000259" key="14">
    <source>
        <dbReference type="Pfam" id="PF00520"/>
    </source>
</evidence>
<dbReference type="SUPFAM" id="SSF55811">
    <property type="entry name" value="Nudix"/>
    <property type="match status" value="1"/>
</dbReference>
<evidence type="ECO:0000256" key="7">
    <source>
        <dbReference type="ARBA" id="ARBA00022692"/>
    </source>
</evidence>
<dbReference type="Pfam" id="PF00520">
    <property type="entry name" value="Ion_trans"/>
    <property type="match status" value="1"/>
</dbReference>
<dbReference type="Gene3D" id="3.40.50.450">
    <property type="match status" value="1"/>
</dbReference>
<evidence type="ECO:0000256" key="10">
    <source>
        <dbReference type="ARBA" id="ARBA00023065"/>
    </source>
</evidence>
<evidence type="ECO:0000313" key="18">
    <source>
        <dbReference type="Proteomes" id="UP000683360"/>
    </source>
</evidence>
<keyword evidence="11 13" id="KW-0472">Membrane</keyword>
<evidence type="ECO:0000256" key="4">
    <source>
        <dbReference type="ARBA" id="ARBA00022475"/>
    </source>
</evidence>
<dbReference type="EC" id="3.6.1.13" evidence="17"/>
<evidence type="ECO:0000256" key="13">
    <source>
        <dbReference type="SAM" id="Phobius"/>
    </source>
</evidence>
<keyword evidence="18" id="KW-1185">Reference proteome</keyword>
<keyword evidence="17" id="KW-0378">Hydrolase</keyword>
<keyword evidence="4" id="KW-1003">Cell membrane</keyword>
<evidence type="ECO:0000259" key="15">
    <source>
        <dbReference type="Pfam" id="PF18139"/>
    </source>
</evidence>
<dbReference type="Pfam" id="PF25508">
    <property type="entry name" value="TRPM2"/>
    <property type="match status" value="1"/>
</dbReference>
<evidence type="ECO:0000256" key="9">
    <source>
        <dbReference type="ARBA" id="ARBA00022989"/>
    </source>
</evidence>
<dbReference type="PANTHER" id="PTHR13800">
    <property type="entry name" value="TRANSIENT RECEPTOR POTENTIAL CATION CHANNEL, SUBFAMILY M, MEMBER 6"/>
    <property type="match status" value="1"/>
</dbReference>
<evidence type="ECO:0000256" key="11">
    <source>
        <dbReference type="ARBA" id="ARBA00023136"/>
    </source>
</evidence>
<name>A0A8S3SIK7_MYTED</name>
<feature type="transmembrane region" description="Helical" evidence="13">
    <location>
        <begin position="868"/>
        <end position="887"/>
    </location>
</feature>
<keyword evidence="12" id="KW-0407">Ion channel</keyword>
<comment type="subcellular location">
    <subcellularLocation>
        <location evidence="1">Cell membrane</location>
        <topology evidence="1">Multi-pass membrane protein</topology>
    </subcellularLocation>
</comment>
<feature type="transmembrane region" description="Helical" evidence="13">
    <location>
        <begin position="899"/>
        <end position="916"/>
    </location>
</feature>
<dbReference type="PANTHER" id="PTHR13800:SF12">
    <property type="entry name" value="TRANSIENT RECEPTOR POTENTIAL CATION CHANNEL SUBFAMILY M MEMBER-LIKE 2"/>
    <property type="match status" value="1"/>
</dbReference>